<gene>
    <name evidence="5" type="ORF">M9458_017763</name>
</gene>
<dbReference type="InterPro" id="IPR036028">
    <property type="entry name" value="SH3-like_dom_sf"/>
</dbReference>
<evidence type="ECO:0000313" key="5">
    <source>
        <dbReference type="EMBL" id="KAL0186093.1"/>
    </source>
</evidence>
<feature type="compositionally biased region" description="Pro residues" evidence="3">
    <location>
        <begin position="91"/>
        <end position="107"/>
    </location>
</feature>
<dbReference type="Proteomes" id="UP001529510">
    <property type="component" value="Unassembled WGS sequence"/>
</dbReference>
<keyword evidence="1 2" id="KW-0728">SH3 domain</keyword>
<dbReference type="InterPro" id="IPR001452">
    <property type="entry name" value="SH3_domain"/>
</dbReference>
<protein>
    <recommendedName>
        <fullName evidence="4">SH3 domain-containing protein</fullName>
    </recommendedName>
</protein>
<sequence>MISFLTGGHQNGAAQFARAGAQQQQHSQQREVTYSMPVRNPPPSNALPKLGSQKNRRGSRPTQNQSTNLDFLNVPDQGMSGMQRKRSISQRPPPAPSSRPKPQPRPQGPRCRALYQYFGQDVDEISFDVNDVIELINE</sequence>
<dbReference type="AlphaFoldDB" id="A0ABD0QK64"/>
<evidence type="ECO:0000256" key="1">
    <source>
        <dbReference type="ARBA" id="ARBA00022443"/>
    </source>
</evidence>
<dbReference type="EMBL" id="JAMKFB020000008">
    <property type="protein sequence ID" value="KAL0186093.1"/>
    <property type="molecule type" value="Genomic_DNA"/>
</dbReference>
<organism evidence="5 6">
    <name type="scientific">Cirrhinus mrigala</name>
    <name type="common">Mrigala</name>
    <dbReference type="NCBI Taxonomy" id="683832"/>
    <lineage>
        <taxon>Eukaryota</taxon>
        <taxon>Metazoa</taxon>
        <taxon>Chordata</taxon>
        <taxon>Craniata</taxon>
        <taxon>Vertebrata</taxon>
        <taxon>Euteleostomi</taxon>
        <taxon>Actinopterygii</taxon>
        <taxon>Neopterygii</taxon>
        <taxon>Teleostei</taxon>
        <taxon>Ostariophysi</taxon>
        <taxon>Cypriniformes</taxon>
        <taxon>Cyprinidae</taxon>
        <taxon>Labeoninae</taxon>
        <taxon>Labeonini</taxon>
        <taxon>Cirrhinus</taxon>
    </lineage>
</organism>
<feature type="compositionally biased region" description="Low complexity" evidence="3">
    <location>
        <begin position="13"/>
        <end position="27"/>
    </location>
</feature>
<accession>A0ABD0QK64</accession>
<dbReference type="Gene3D" id="2.30.30.40">
    <property type="entry name" value="SH3 Domains"/>
    <property type="match status" value="1"/>
</dbReference>
<feature type="non-terminal residue" evidence="5">
    <location>
        <position position="138"/>
    </location>
</feature>
<reference evidence="5 6" key="1">
    <citation type="submission" date="2024-05" db="EMBL/GenBank/DDBJ databases">
        <title>Genome sequencing and assembly of Indian major carp, Cirrhinus mrigala (Hamilton, 1822).</title>
        <authorList>
            <person name="Mohindra V."/>
            <person name="Chowdhury L.M."/>
            <person name="Lal K."/>
            <person name="Jena J.K."/>
        </authorList>
    </citation>
    <scope>NUCLEOTIDE SEQUENCE [LARGE SCALE GENOMIC DNA]</scope>
    <source>
        <strain evidence="5">CM1030</strain>
        <tissue evidence="5">Blood</tissue>
    </source>
</reference>
<feature type="region of interest" description="Disordered" evidence="3">
    <location>
        <begin position="1"/>
        <end position="110"/>
    </location>
</feature>
<keyword evidence="6" id="KW-1185">Reference proteome</keyword>
<proteinExistence type="predicted"/>
<evidence type="ECO:0000256" key="3">
    <source>
        <dbReference type="SAM" id="MobiDB-lite"/>
    </source>
</evidence>
<name>A0ABD0QK64_CIRMR</name>
<evidence type="ECO:0000313" key="6">
    <source>
        <dbReference type="Proteomes" id="UP001529510"/>
    </source>
</evidence>
<feature type="compositionally biased region" description="Polar residues" evidence="3">
    <location>
        <begin position="60"/>
        <end position="70"/>
    </location>
</feature>
<dbReference type="PROSITE" id="PS50002">
    <property type="entry name" value="SH3"/>
    <property type="match status" value="1"/>
</dbReference>
<evidence type="ECO:0000256" key="2">
    <source>
        <dbReference type="PROSITE-ProRule" id="PRU00192"/>
    </source>
</evidence>
<comment type="caution">
    <text evidence="5">The sequence shown here is derived from an EMBL/GenBank/DDBJ whole genome shotgun (WGS) entry which is preliminary data.</text>
</comment>
<evidence type="ECO:0000259" key="4">
    <source>
        <dbReference type="PROSITE" id="PS50002"/>
    </source>
</evidence>
<feature type="domain" description="SH3" evidence="4">
    <location>
        <begin position="106"/>
        <end position="138"/>
    </location>
</feature>
<dbReference type="SUPFAM" id="SSF50044">
    <property type="entry name" value="SH3-domain"/>
    <property type="match status" value="1"/>
</dbReference>